<reference evidence="4 5" key="1">
    <citation type="submission" date="2020-06" db="EMBL/GenBank/DDBJ databases">
        <title>Genome mining for natural products.</title>
        <authorList>
            <person name="Zhang B."/>
            <person name="Shi J."/>
            <person name="Ge H."/>
        </authorList>
    </citation>
    <scope>NUCLEOTIDE SEQUENCE [LARGE SCALE GENOMIC DNA]</scope>
    <source>
        <strain evidence="4 5">NA00687</strain>
    </source>
</reference>
<feature type="signal peptide" evidence="2">
    <location>
        <begin position="1"/>
        <end position="33"/>
    </location>
</feature>
<dbReference type="InterPro" id="IPR012338">
    <property type="entry name" value="Beta-lactam/transpept-like"/>
</dbReference>
<name>A0A7H8NAV1_9ACTN</name>
<feature type="region of interest" description="Disordered" evidence="1">
    <location>
        <begin position="30"/>
        <end position="79"/>
    </location>
</feature>
<dbReference type="RefSeq" id="WP_176163312.1">
    <property type="nucleotide sequence ID" value="NZ_CP054929.1"/>
</dbReference>
<dbReference type="EMBL" id="CP054929">
    <property type="protein sequence ID" value="QKW51595.1"/>
    <property type="molecule type" value="Genomic_DNA"/>
</dbReference>
<dbReference type="InterPro" id="IPR050491">
    <property type="entry name" value="AmpC-like"/>
</dbReference>
<evidence type="ECO:0000256" key="2">
    <source>
        <dbReference type="SAM" id="SignalP"/>
    </source>
</evidence>
<sequence>MNSRTQAPRVRLTAAVALAATMTGLAASAPAVADDGTPAPSSQRAAARGITEPGAGAGTASSDTVGTHEATRKPLTQRQLRRAVERTLREAGYVNVSVDVRDGTRHTTARAGEAKLNTGRPVPAGAFFRGGSTTKSFVAVVILQLVAEGDLSLDDTVHDWLPGLITGNGNDGRRITIRHLLQHTSGLYNYDRTEDTGNTAADFERTRLEHLEPERLIAGALRHKPDFDPAGPDDPTPRWNYSNPGYVLLGMIIQKATGRPWGEEVRQRIVKPLGLKGTYAPGDDPYLRGPHAHIYQRFPGSRRLTDTTVRNMSWGDAAGALVTTERDLDRFYTALLTGDLLPAEQLGEMRQVVPVSANFDQIMPGLRYGLGLMRQPLACGGHRWGHGGDIEGGTVRTGFTADGKRGVVIAASGKASNEAWLMKAERSLQGLLDQTLCGTQR</sequence>
<dbReference type="Pfam" id="PF00144">
    <property type="entry name" value="Beta-lactamase"/>
    <property type="match status" value="1"/>
</dbReference>
<dbReference type="PANTHER" id="PTHR46825">
    <property type="entry name" value="D-ALANYL-D-ALANINE-CARBOXYPEPTIDASE/ENDOPEPTIDASE AMPH"/>
    <property type="match status" value="1"/>
</dbReference>
<dbReference type="Proteomes" id="UP000509303">
    <property type="component" value="Chromosome"/>
</dbReference>
<dbReference type="Gene3D" id="3.40.710.10">
    <property type="entry name" value="DD-peptidase/beta-lactamase superfamily"/>
    <property type="match status" value="1"/>
</dbReference>
<protein>
    <submittedName>
        <fullName evidence="4">Beta-lactamase family protein</fullName>
    </submittedName>
</protein>
<feature type="domain" description="Beta-lactamase-related" evidence="3">
    <location>
        <begin position="82"/>
        <end position="425"/>
    </location>
</feature>
<feature type="chain" id="PRO_5028823488" evidence="2">
    <location>
        <begin position="34"/>
        <end position="441"/>
    </location>
</feature>
<keyword evidence="5" id="KW-1185">Reference proteome</keyword>
<evidence type="ECO:0000256" key="1">
    <source>
        <dbReference type="SAM" id="MobiDB-lite"/>
    </source>
</evidence>
<accession>A0A7H8NAV1</accession>
<dbReference type="PANTHER" id="PTHR46825:SF7">
    <property type="entry name" value="D-ALANYL-D-ALANINE CARBOXYPEPTIDASE"/>
    <property type="match status" value="1"/>
</dbReference>
<evidence type="ECO:0000313" key="5">
    <source>
        <dbReference type="Proteomes" id="UP000509303"/>
    </source>
</evidence>
<evidence type="ECO:0000313" key="4">
    <source>
        <dbReference type="EMBL" id="QKW51595.1"/>
    </source>
</evidence>
<organism evidence="4 5">
    <name type="scientific">Streptomyces buecherae</name>
    <dbReference type="NCBI Taxonomy" id="2763006"/>
    <lineage>
        <taxon>Bacteria</taxon>
        <taxon>Bacillati</taxon>
        <taxon>Actinomycetota</taxon>
        <taxon>Actinomycetes</taxon>
        <taxon>Kitasatosporales</taxon>
        <taxon>Streptomycetaceae</taxon>
        <taxon>Streptomyces</taxon>
    </lineage>
</organism>
<keyword evidence="2" id="KW-0732">Signal</keyword>
<proteinExistence type="predicted"/>
<dbReference type="AlphaFoldDB" id="A0A7H8NAV1"/>
<dbReference type="SUPFAM" id="SSF56601">
    <property type="entry name" value="beta-lactamase/transpeptidase-like"/>
    <property type="match status" value="1"/>
</dbReference>
<dbReference type="InterPro" id="IPR001466">
    <property type="entry name" value="Beta-lactam-related"/>
</dbReference>
<evidence type="ECO:0000259" key="3">
    <source>
        <dbReference type="Pfam" id="PF00144"/>
    </source>
</evidence>
<gene>
    <name evidence="4" type="ORF">HUT08_21070</name>
</gene>